<dbReference type="SUPFAM" id="SSF52540">
    <property type="entry name" value="P-loop containing nucleoside triphosphate hydrolases"/>
    <property type="match status" value="1"/>
</dbReference>
<keyword evidence="15" id="KW-1185">Reference proteome</keyword>
<evidence type="ECO:0000313" key="14">
    <source>
        <dbReference type="EMBL" id="REF89252.1"/>
    </source>
</evidence>
<dbReference type="InterPro" id="IPR039657">
    <property type="entry name" value="Dimethylallyltransferase"/>
</dbReference>
<dbReference type="PANTHER" id="PTHR11088:SF60">
    <property type="entry name" value="TRNA DIMETHYLALLYLTRANSFERASE"/>
    <property type="match status" value="1"/>
</dbReference>
<feature type="region of interest" description="Interaction with substrate tRNA" evidence="10">
    <location>
        <begin position="160"/>
        <end position="164"/>
    </location>
</feature>
<protein>
    <recommendedName>
        <fullName evidence="10">tRNA dimethylallyltransferase</fullName>
        <ecNumber evidence="10">2.5.1.75</ecNumber>
    </recommendedName>
    <alternativeName>
        <fullName evidence="10">Dimethylallyl diphosphate:tRNA dimethylallyltransferase</fullName>
        <shortName evidence="10">DMAPP:tRNA dimethylallyltransferase</shortName>
        <shortName evidence="10">DMATase</shortName>
    </alternativeName>
    <alternativeName>
        <fullName evidence="10">Isopentenyl-diphosphate:tRNA isopentenyltransferase</fullName>
        <shortName evidence="10">IPP transferase</shortName>
        <shortName evidence="10">IPPT</shortName>
        <shortName evidence="10">IPTase</shortName>
    </alternativeName>
</protein>
<dbReference type="Pfam" id="PF01715">
    <property type="entry name" value="IPPT"/>
    <property type="match status" value="1"/>
</dbReference>
<keyword evidence="5 10" id="KW-0819">tRNA processing</keyword>
<evidence type="ECO:0000256" key="9">
    <source>
        <dbReference type="ARBA" id="ARBA00049563"/>
    </source>
</evidence>
<comment type="caution">
    <text evidence="14">The sequence shown here is derived from an EMBL/GenBank/DDBJ whole genome shotgun (WGS) entry which is preliminary data.</text>
</comment>
<dbReference type="Gene3D" id="1.10.20.140">
    <property type="match status" value="1"/>
</dbReference>
<gene>
    <name evidence="10" type="primary">miaA</name>
    <name evidence="14" type="ORF">DES32_0471</name>
</gene>
<comment type="cofactor">
    <cofactor evidence="1 10">
        <name>Mg(2+)</name>
        <dbReference type="ChEBI" id="CHEBI:18420"/>
    </cofactor>
</comment>
<dbReference type="Gene3D" id="3.40.50.300">
    <property type="entry name" value="P-loop containing nucleotide triphosphate hydrolases"/>
    <property type="match status" value="1"/>
</dbReference>
<comment type="catalytic activity">
    <reaction evidence="9 10 11">
        <text>adenosine(37) in tRNA + dimethylallyl diphosphate = N(6)-dimethylallyladenosine(37) in tRNA + diphosphate</text>
        <dbReference type="Rhea" id="RHEA:26482"/>
        <dbReference type="Rhea" id="RHEA-COMP:10162"/>
        <dbReference type="Rhea" id="RHEA-COMP:10375"/>
        <dbReference type="ChEBI" id="CHEBI:33019"/>
        <dbReference type="ChEBI" id="CHEBI:57623"/>
        <dbReference type="ChEBI" id="CHEBI:74411"/>
        <dbReference type="ChEBI" id="CHEBI:74415"/>
        <dbReference type="EC" id="2.5.1.75"/>
    </reaction>
</comment>
<feature type="site" description="Interaction with substrate tRNA" evidence="10">
    <location>
        <position position="102"/>
    </location>
</feature>
<organism evidence="14 15">
    <name type="scientific">Methylovirgula ligni</name>
    <dbReference type="NCBI Taxonomy" id="569860"/>
    <lineage>
        <taxon>Bacteria</taxon>
        <taxon>Pseudomonadati</taxon>
        <taxon>Pseudomonadota</taxon>
        <taxon>Alphaproteobacteria</taxon>
        <taxon>Hyphomicrobiales</taxon>
        <taxon>Beijerinckiaceae</taxon>
        <taxon>Methylovirgula</taxon>
    </lineage>
</organism>
<dbReference type="InterPro" id="IPR027417">
    <property type="entry name" value="P-loop_NTPase"/>
</dbReference>
<keyword evidence="7 10" id="KW-0067">ATP-binding</keyword>
<comment type="caution">
    <text evidence="10">Lacks conserved residue(s) required for the propagation of feature annotation.</text>
</comment>
<feature type="site" description="Interaction with substrate tRNA" evidence="10">
    <location>
        <position position="124"/>
    </location>
</feature>
<dbReference type="EMBL" id="QUMO01000001">
    <property type="protein sequence ID" value="REF89252.1"/>
    <property type="molecule type" value="Genomic_DNA"/>
</dbReference>
<evidence type="ECO:0000256" key="4">
    <source>
        <dbReference type="ARBA" id="ARBA00022679"/>
    </source>
</evidence>
<name>A0A3D9Z261_9HYPH</name>
<comment type="subunit">
    <text evidence="10">Monomer.</text>
</comment>
<evidence type="ECO:0000313" key="15">
    <source>
        <dbReference type="Proteomes" id="UP000256900"/>
    </source>
</evidence>
<evidence type="ECO:0000256" key="6">
    <source>
        <dbReference type="ARBA" id="ARBA00022741"/>
    </source>
</evidence>
<sequence>MARISALLIAGPTASGKSHLALRLAERLGGVLINADSMQVYRDLRILTARPSAADAARAPHLLFGHVDGAINYSVGRYVEEVAAPLAQARAEGRLPIFVGGTGLYFKALTQGISDMPRVPEAVRAEWRARAEMMPVAALHAELAARDPLMAARLKPSDPQRILRALEVHAATGQSLAFFQAEKGKPLLDMESCRAIFLAPERAALRAAIDRRFEAMLESGALDEVAALKERGLDAALPVMRALGVPQLLRYLADESDLATATESAKRDTRAYAKRQFTFARHQLPQFQWVSPEEAETALAVLF</sequence>
<dbReference type="PANTHER" id="PTHR11088">
    <property type="entry name" value="TRNA DIMETHYLALLYLTRANSFERASE"/>
    <property type="match status" value="1"/>
</dbReference>
<dbReference type="AlphaFoldDB" id="A0A3D9Z261"/>
<dbReference type="OrthoDB" id="9776390at2"/>
<comment type="function">
    <text evidence="2 10 12">Catalyzes the transfer of a dimethylallyl group onto the adenine at position 37 in tRNAs that read codons beginning with uridine, leading to the formation of N6-(dimethylallyl)adenosine (i(6)A).</text>
</comment>
<evidence type="ECO:0000256" key="5">
    <source>
        <dbReference type="ARBA" id="ARBA00022694"/>
    </source>
</evidence>
<reference evidence="14 15" key="1">
    <citation type="submission" date="2018-08" db="EMBL/GenBank/DDBJ databases">
        <title>Genomic Encyclopedia of Type Strains, Phase IV (KMG-IV): sequencing the most valuable type-strain genomes for metagenomic binning, comparative biology and taxonomic classification.</title>
        <authorList>
            <person name="Goeker M."/>
        </authorList>
    </citation>
    <scope>NUCLEOTIDE SEQUENCE [LARGE SCALE GENOMIC DNA]</scope>
    <source>
        <strain evidence="14 15">BW863</strain>
    </source>
</reference>
<evidence type="ECO:0000256" key="13">
    <source>
        <dbReference type="RuleBase" id="RU003785"/>
    </source>
</evidence>
<evidence type="ECO:0000256" key="3">
    <source>
        <dbReference type="ARBA" id="ARBA00005842"/>
    </source>
</evidence>
<evidence type="ECO:0000256" key="7">
    <source>
        <dbReference type="ARBA" id="ARBA00022840"/>
    </source>
</evidence>
<dbReference type="Proteomes" id="UP000256900">
    <property type="component" value="Unassembled WGS sequence"/>
</dbReference>
<feature type="binding site" evidence="10">
    <location>
        <begin position="11"/>
        <end position="18"/>
    </location>
    <ligand>
        <name>ATP</name>
        <dbReference type="ChEBI" id="CHEBI:30616"/>
    </ligand>
</feature>
<dbReference type="RefSeq" id="WP_115835047.1">
    <property type="nucleotide sequence ID" value="NZ_CP025086.1"/>
</dbReference>
<accession>A0A3D9Z261</accession>
<feature type="region of interest" description="Interaction with substrate tRNA" evidence="10">
    <location>
        <begin position="36"/>
        <end position="39"/>
    </location>
</feature>
<evidence type="ECO:0000256" key="11">
    <source>
        <dbReference type="RuleBase" id="RU003783"/>
    </source>
</evidence>
<dbReference type="GO" id="GO:0005524">
    <property type="term" value="F:ATP binding"/>
    <property type="evidence" value="ECO:0007669"/>
    <property type="project" value="UniProtKB-UniRule"/>
</dbReference>
<keyword evidence="6 10" id="KW-0547">Nucleotide-binding</keyword>
<comment type="similarity">
    <text evidence="3 10 13">Belongs to the IPP transferase family.</text>
</comment>
<evidence type="ECO:0000256" key="2">
    <source>
        <dbReference type="ARBA" id="ARBA00003213"/>
    </source>
</evidence>
<dbReference type="NCBIfam" id="TIGR00174">
    <property type="entry name" value="miaA"/>
    <property type="match status" value="1"/>
</dbReference>
<dbReference type="GO" id="GO:0006400">
    <property type="term" value="P:tRNA modification"/>
    <property type="evidence" value="ECO:0007669"/>
    <property type="project" value="TreeGrafter"/>
</dbReference>
<feature type="binding site" evidence="10">
    <location>
        <begin position="13"/>
        <end position="18"/>
    </location>
    <ligand>
        <name>substrate</name>
    </ligand>
</feature>
<evidence type="ECO:0000256" key="1">
    <source>
        <dbReference type="ARBA" id="ARBA00001946"/>
    </source>
</evidence>
<keyword evidence="4 10" id="KW-0808">Transferase</keyword>
<proteinExistence type="inferred from homology"/>
<dbReference type="HAMAP" id="MF_00185">
    <property type="entry name" value="IPP_trans"/>
    <property type="match status" value="1"/>
</dbReference>
<evidence type="ECO:0000256" key="10">
    <source>
        <dbReference type="HAMAP-Rule" id="MF_00185"/>
    </source>
</evidence>
<evidence type="ECO:0000256" key="12">
    <source>
        <dbReference type="RuleBase" id="RU003784"/>
    </source>
</evidence>
<dbReference type="EC" id="2.5.1.75" evidence="10"/>
<evidence type="ECO:0000256" key="8">
    <source>
        <dbReference type="ARBA" id="ARBA00022842"/>
    </source>
</evidence>
<dbReference type="GO" id="GO:0052381">
    <property type="term" value="F:tRNA dimethylallyltransferase activity"/>
    <property type="evidence" value="ECO:0007669"/>
    <property type="project" value="UniProtKB-UniRule"/>
</dbReference>
<keyword evidence="8 10" id="KW-0460">Magnesium</keyword>
<dbReference type="InterPro" id="IPR018022">
    <property type="entry name" value="IPT"/>
</dbReference>